<feature type="compositionally biased region" description="Basic and acidic residues" evidence="1">
    <location>
        <begin position="83"/>
        <end position="92"/>
    </location>
</feature>
<reference evidence="4 5" key="1">
    <citation type="journal article" date="2023" name="Environ Microbiome">
        <title>A coral-associated actinobacterium mitigates coral bleaching under heat stress.</title>
        <authorList>
            <person name="Li J."/>
            <person name="Zou Y."/>
            <person name="Li Q."/>
            <person name="Zhang J."/>
            <person name="Bourne D.G."/>
            <person name="Lyu Y."/>
            <person name="Liu C."/>
            <person name="Zhang S."/>
        </authorList>
    </citation>
    <scope>NUCLEOTIDE SEQUENCE [LARGE SCALE GENOMIC DNA]</scope>
    <source>
        <strain evidence="4 5">SCSIO 13291</strain>
    </source>
</reference>
<feature type="transmembrane region" description="Helical" evidence="2">
    <location>
        <begin position="35"/>
        <end position="53"/>
    </location>
</feature>
<gene>
    <name evidence="4" type="ORF">PCC79_08000</name>
</gene>
<evidence type="ECO:0000259" key="3">
    <source>
        <dbReference type="Pfam" id="PF20059"/>
    </source>
</evidence>
<evidence type="ECO:0000313" key="4">
    <source>
        <dbReference type="EMBL" id="WZX00112.1"/>
    </source>
</evidence>
<keyword evidence="2" id="KW-0472">Membrane</keyword>
<organism evidence="4 5">
    <name type="scientific">Propioniciclava soli</name>
    <dbReference type="NCBI Taxonomy" id="2775081"/>
    <lineage>
        <taxon>Bacteria</taxon>
        <taxon>Bacillati</taxon>
        <taxon>Actinomycetota</taxon>
        <taxon>Actinomycetes</taxon>
        <taxon>Propionibacteriales</taxon>
        <taxon>Propionibacteriaceae</taxon>
        <taxon>Propioniciclava</taxon>
    </lineage>
</organism>
<dbReference type="Pfam" id="PF20059">
    <property type="entry name" value="DUF6458"/>
    <property type="match status" value="1"/>
</dbReference>
<keyword evidence="5" id="KW-1185">Reference proteome</keyword>
<name>A0ABZ3CBX9_9ACTN</name>
<feature type="region of interest" description="Disordered" evidence="1">
    <location>
        <begin position="63"/>
        <end position="92"/>
    </location>
</feature>
<keyword evidence="2" id="KW-1133">Transmembrane helix</keyword>
<proteinExistence type="predicted"/>
<dbReference type="RefSeq" id="WP_342373492.1">
    <property type="nucleotide sequence ID" value="NZ_CP115965.1"/>
</dbReference>
<sequence length="92" mass="9744">MRVANIGGPITLAVIGAILYFALSDRIEGVDTAMIGLILMVAAAIWLVVGLLVNRPRTRVTSERTDVQGTGGVAGGQANNQVVEREVRQDEV</sequence>
<dbReference type="Proteomes" id="UP001434337">
    <property type="component" value="Chromosome"/>
</dbReference>
<dbReference type="InterPro" id="IPR045597">
    <property type="entry name" value="DUF6458"/>
</dbReference>
<evidence type="ECO:0000256" key="2">
    <source>
        <dbReference type="SAM" id="Phobius"/>
    </source>
</evidence>
<feature type="domain" description="DUF6458" evidence="3">
    <location>
        <begin position="10"/>
        <end position="71"/>
    </location>
</feature>
<feature type="transmembrane region" description="Helical" evidence="2">
    <location>
        <begin position="6"/>
        <end position="23"/>
    </location>
</feature>
<accession>A0ABZ3CBX9</accession>
<keyword evidence="2" id="KW-0812">Transmembrane</keyword>
<evidence type="ECO:0000256" key="1">
    <source>
        <dbReference type="SAM" id="MobiDB-lite"/>
    </source>
</evidence>
<protein>
    <submittedName>
        <fullName evidence="4">DUF6458 family protein</fullName>
    </submittedName>
</protein>
<dbReference type="EMBL" id="CP115965">
    <property type="protein sequence ID" value="WZX00112.1"/>
    <property type="molecule type" value="Genomic_DNA"/>
</dbReference>
<evidence type="ECO:0000313" key="5">
    <source>
        <dbReference type="Proteomes" id="UP001434337"/>
    </source>
</evidence>